<feature type="region of interest" description="Disordered" evidence="1">
    <location>
        <begin position="333"/>
        <end position="353"/>
    </location>
</feature>
<evidence type="ECO:0000256" key="1">
    <source>
        <dbReference type="SAM" id="MobiDB-lite"/>
    </source>
</evidence>
<gene>
    <name evidence="2" type="ORF">Clacol_006056</name>
</gene>
<reference evidence="2" key="1">
    <citation type="submission" date="2021-10" db="EMBL/GenBank/DDBJ databases">
        <title>De novo Genome Assembly of Clathrus columnatus (Basidiomycota, Fungi) Using Illumina and Nanopore Sequence Data.</title>
        <authorList>
            <person name="Ogiso-Tanaka E."/>
            <person name="Itagaki H."/>
            <person name="Hosoya T."/>
            <person name="Hosaka K."/>
        </authorList>
    </citation>
    <scope>NUCLEOTIDE SEQUENCE</scope>
    <source>
        <strain evidence="2">MO-923</strain>
    </source>
</reference>
<keyword evidence="3" id="KW-1185">Reference proteome</keyword>
<sequence>MDGSLSSEDDIYDEDRSGSTKLRFPAHGVLTSASETFWSQIISPTLERRMNKNVYKDGKRCLIENTLDDGSLHYVHCLSRRLGPQRAMGAKFKASWEDYTWLLLPEDHILDRYYKAAKKRKEFPDIGEGPYKYRFVVHPGMKNLPIHRQTVFPDVETESLKAEHFAFFSFPFKNLGTLTSHVHPKYVICHIGARSILLTNLLIMKYTLADPDSLDPLIKCMNIVSKWNPHKEDIASKHPGFLKNQIDSNDVISETSDRTANCRLQPYMCDRRLIEEWGYVYVKEEDGVKLKYKEDAPHLLTARKLRLFEEQMFVHETAKTRWKAIELWKSTVSGDPEEQGQIDDYDSFDDARS</sequence>
<evidence type="ECO:0000313" key="3">
    <source>
        <dbReference type="Proteomes" id="UP001050691"/>
    </source>
</evidence>
<dbReference type="AlphaFoldDB" id="A0AAV5AGK6"/>
<organism evidence="2 3">
    <name type="scientific">Clathrus columnatus</name>
    <dbReference type="NCBI Taxonomy" id="1419009"/>
    <lineage>
        <taxon>Eukaryota</taxon>
        <taxon>Fungi</taxon>
        <taxon>Dikarya</taxon>
        <taxon>Basidiomycota</taxon>
        <taxon>Agaricomycotina</taxon>
        <taxon>Agaricomycetes</taxon>
        <taxon>Phallomycetidae</taxon>
        <taxon>Phallales</taxon>
        <taxon>Clathraceae</taxon>
        <taxon>Clathrus</taxon>
    </lineage>
</organism>
<protein>
    <submittedName>
        <fullName evidence="2">Uncharacterized protein</fullName>
    </submittedName>
</protein>
<feature type="compositionally biased region" description="Acidic residues" evidence="1">
    <location>
        <begin position="335"/>
        <end position="353"/>
    </location>
</feature>
<comment type="caution">
    <text evidence="2">The sequence shown here is derived from an EMBL/GenBank/DDBJ whole genome shotgun (WGS) entry which is preliminary data.</text>
</comment>
<name>A0AAV5AGK6_9AGAM</name>
<dbReference type="Proteomes" id="UP001050691">
    <property type="component" value="Unassembled WGS sequence"/>
</dbReference>
<evidence type="ECO:0000313" key="2">
    <source>
        <dbReference type="EMBL" id="GJJ11818.1"/>
    </source>
</evidence>
<accession>A0AAV5AGK6</accession>
<dbReference type="EMBL" id="BPWL01000007">
    <property type="protein sequence ID" value="GJJ11818.1"/>
    <property type="molecule type" value="Genomic_DNA"/>
</dbReference>
<proteinExistence type="predicted"/>